<dbReference type="Proteomes" id="UP001273531">
    <property type="component" value="Unassembled WGS sequence"/>
</dbReference>
<evidence type="ECO:0000313" key="17">
    <source>
        <dbReference type="Proteomes" id="UP001273531"/>
    </source>
</evidence>
<evidence type="ECO:0000256" key="5">
    <source>
        <dbReference type="ARBA" id="ARBA00022692"/>
    </source>
</evidence>
<feature type="transmembrane region" description="Helical" evidence="10">
    <location>
        <begin position="367"/>
        <end position="386"/>
    </location>
</feature>
<proteinExistence type="predicted"/>
<evidence type="ECO:0000256" key="2">
    <source>
        <dbReference type="ARBA" id="ARBA00022448"/>
    </source>
</evidence>
<keyword evidence="5 9" id="KW-0812">Transmembrane</keyword>
<feature type="transmembrane region" description="Helical" evidence="10">
    <location>
        <begin position="406"/>
        <end position="427"/>
    </location>
</feature>
<name>A0ABU3Y305_9SPHN</name>
<feature type="transmembrane region" description="Helical" evidence="10">
    <location>
        <begin position="132"/>
        <end position="149"/>
    </location>
</feature>
<keyword evidence="6 10" id="KW-1133">Transmembrane helix</keyword>
<dbReference type="InterPro" id="IPR007182">
    <property type="entry name" value="MnhB"/>
</dbReference>
<feature type="domain" description="Na+/H+ antiporter MnhB subunit-related protein" evidence="13">
    <location>
        <begin position="778"/>
        <end position="898"/>
    </location>
</feature>
<dbReference type="Pfam" id="PF00662">
    <property type="entry name" value="Proton_antipo_N"/>
    <property type="match status" value="1"/>
</dbReference>
<keyword evidence="4" id="KW-1003">Cell membrane</keyword>
<feature type="domain" description="MrpA C-terminal/MbhE" evidence="15">
    <location>
        <begin position="681"/>
        <end position="761"/>
    </location>
</feature>
<evidence type="ECO:0000259" key="15">
    <source>
        <dbReference type="Pfam" id="PF20501"/>
    </source>
</evidence>
<keyword evidence="17" id="KW-1185">Reference proteome</keyword>
<feature type="transmembrane region" description="Helical" evidence="10">
    <location>
        <begin position="565"/>
        <end position="587"/>
    </location>
</feature>
<feature type="transmembrane region" description="Helical" evidence="10">
    <location>
        <begin position="620"/>
        <end position="639"/>
    </location>
</feature>
<feature type="transmembrane region" description="Helical" evidence="10">
    <location>
        <begin position="161"/>
        <end position="182"/>
    </location>
</feature>
<evidence type="ECO:0000256" key="10">
    <source>
        <dbReference type="SAM" id="Phobius"/>
    </source>
</evidence>
<feature type="transmembrane region" description="Helical" evidence="10">
    <location>
        <begin position="878"/>
        <end position="903"/>
    </location>
</feature>
<evidence type="ECO:0000256" key="4">
    <source>
        <dbReference type="ARBA" id="ARBA00022475"/>
    </source>
</evidence>
<dbReference type="PRINTS" id="PR01434">
    <property type="entry name" value="NADHDHGNASE5"/>
</dbReference>
<feature type="transmembrane region" description="Helical" evidence="10">
    <location>
        <begin position="599"/>
        <end position="615"/>
    </location>
</feature>
<evidence type="ECO:0000259" key="14">
    <source>
        <dbReference type="Pfam" id="PF13244"/>
    </source>
</evidence>
<dbReference type="InterPro" id="IPR050616">
    <property type="entry name" value="CPA3_Na-H_Antiporter_A"/>
</dbReference>
<feature type="transmembrane region" description="Helical" evidence="10">
    <location>
        <begin position="299"/>
        <end position="321"/>
    </location>
</feature>
<comment type="caution">
    <text evidence="16">The sequence shown here is derived from an EMBL/GenBank/DDBJ whole genome shotgun (WGS) entry which is preliminary data.</text>
</comment>
<evidence type="ECO:0000256" key="3">
    <source>
        <dbReference type="ARBA" id="ARBA00022449"/>
    </source>
</evidence>
<dbReference type="PANTHER" id="PTHR43373:SF1">
    <property type="entry name" value="NA(+)_H(+) ANTIPORTER SUBUNIT A"/>
    <property type="match status" value="1"/>
</dbReference>
<feature type="transmembrane region" description="Helical" evidence="10">
    <location>
        <begin position="839"/>
        <end position="858"/>
    </location>
</feature>
<dbReference type="InterPro" id="IPR001750">
    <property type="entry name" value="ND/Mrp_TM"/>
</dbReference>
<evidence type="ECO:0000256" key="9">
    <source>
        <dbReference type="RuleBase" id="RU000320"/>
    </source>
</evidence>
<evidence type="ECO:0000256" key="6">
    <source>
        <dbReference type="ARBA" id="ARBA00022989"/>
    </source>
</evidence>
<keyword evidence="2" id="KW-0813">Transport</keyword>
<dbReference type="PANTHER" id="PTHR43373">
    <property type="entry name" value="NA(+)/H(+) ANTIPORTER SUBUNIT"/>
    <property type="match status" value="1"/>
</dbReference>
<feature type="transmembrane region" description="Helical" evidence="10">
    <location>
        <begin position="269"/>
        <end position="287"/>
    </location>
</feature>
<organism evidence="16 17">
    <name type="scientific">Sphingomonas agrestis</name>
    <dbReference type="NCBI Taxonomy" id="3080540"/>
    <lineage>
        <taxon>Bacteria</taxon>
        <taxon>Pseudomonadati</taxon>
        <taxon>Pseudomonadota</taxon>
        <taxon>Alphaproteobacteria</taxon>
        <taxon>Sphingomonadales</taxon>
        <taxon>Sphingomonadaceae</taxon>
        <taxon>Sphingomonas</taxon>
    </lineage>
</organism>
<dbReference type="EMBL" id="JAWJEJ010000001">
    <property type="protein sequence ID" value="MDV3455778.1"/>
    <property type="molecule type" value="Genomic_DNA"/>
</dbReference>
<feature type="transmembrane region" description="Helical" evidence="10">
    <location>
        <begin position="780"/>
        <end position="800"/>
    </location>
</feature>
<feature type="transmembrane region" description="Helical" evidence="10">
    <location>
        <begin position="109"/>
        <end position="126"/>
    </location>
</feature>
<evidence type="ECO:0000256" key="7">
    <source>
        <dbReference type="ARBA" id="ARBA00023065"/>
    </source>
</evidence>
<feature type="transmembrane region" description="Helical" evidence="10">
    <location>
        <begin position="806"/>
        <end position="827"/>
    </location>
</feature>
<gene>
    <name evidence="16" type="primary">mbhE</name>
    <name evidence="16" type="ORF">RZN05_02185</name>
</gene>
<reference evidence="16 17" key="1">
    <citation type="submission" date="2023-10" db="EMBL/GenBank/DDBJ databases">
        <title>Sphingomonas sp. HF-S4 16S ribosomal RNA gene Genome sequencing and assembly.</title>
        <authorList>
            <person name="Lee H."/>
        </authorList>
    </citation>
    <scope>NUCLEOTIDE SEQUENCE [LARGE SCALE GENOMIC DNA]</scope>
    <source>
        <strain evidence="16 17">HF-S4</strain>
    </source>
</reference>
<dbReference type="InterPro" id="IPR046806">
    <property type="entry name" value="MrpA_C/MbhE"/>
</dbReference>
<feature type="transmembrane region" description="Helical" evidence="10">
    <location>
        <begin position="75"/>
        <end position="97"/>
    </location>
</feature>
<dbReference type="Pfam" id="PF20501">
    <property type="entry name" value="MbhE"/>
    <property type="match status" value="1"/>
</dbReference>
<dbReference type="Pfam" id="PF13244">
    <property type="entry name" value="MbhD"/>
    <property type="match status" value="1"/>
</dbReference>
<accession>A0ABU3Y305</accession>
<keyword evidence="8 10" id="KW-0472">Membrane</keyword>
<dbReference type="InterPro" id="IPR025383">
    <property type="entry name" value="MrpA_C/MbhD"/>
</dbReference>
<feature type="domain" description="MrpA C-terminal/MbhD" evidence="14">
    <location>
        <begin position="608"/>
        <end position="665"/>
    </location>
</feature>
<comment type="subcellular location">
    <subcellularLocation>
        <location evidence="1">Cell membrane</location>
        <topology evidence="1">Multi-pass membrane protein</topology>
    </subcellularLocation>
    <subcellularLocation>
        <location evidence="9">Membrane</location>
        <topology evidence="9">Multi-pass membrane protein</topology>
    </subcellularLocation>
</comment>
<evidence type="ECO:0000259" key="12">
    <source>
        <dbReference type="Pfam" id="PF00662"/>
    </source>
</evidence>
<dbReference type="InterPro" id="IPR001516">
    <property type="entry name" value="Proton_antipo_N"/>
</dbReference>
<evidence type="ECO:0000256" key="1">
    <source>
        <dbReference type="ARBA" id="ARBA00004651"/>
    </source>
</evidence>
<feature type="transmembrane region" description="Helical" evidence="10">
    <location>
        <begin position="333"/>
        <end position="355"/>
    </location>
</feature>
<protein>
    <submittedName>
        <fullName evidence="16">Hydrogen gas-evolving membrane-bound hydrogenase subunit E</fullName>
    </submittedName>
</protein>
<feature type="transmembrane region" description="Helical" evidence="10">
    <location>
        <begin position="651"/>
        <end position="673"/>
    </location>
</feature>
<dbReference type="Pfam" id="PF04039">
    <property type="entry name" value="MnhB"/>
    <property type="match status" value="1"/>
</dbReference>
<evidence type="ECO:0000313" key="16">
    <source>
        <dbReference type="EMBL" id="MDV3455778.1"/>
    </source>
</evidence>
<keyword evidence="7" id="KW-0406">Ion transport</keyword>
<feature type="transmembrane region" description="Helical" evidence="10">
    <location>
        <begin position="490"/>
        <end position="517"/>
    </location>
</feature>
<feature type="domain" description="NADH-Ubiquinone oxidoreductase (complex I) chain 5 N-terminal" evidence="12">
    <location>
        <begin position="63"/>
        <end position="110"/>
    </location>
</feature>
<dbReference type="RefSeq" id="WP_317224987.1">
    <property type="nucleotide sequence ID" value="NZ_JAWJEJ010000001.1"/>
</dbReference>
<dbReference type="Pfam" id="PF00361">
    <property type="entry name" value="Proton_antipo_M"/>
    <property type="match status" value="1"/>
</dbReference>
<evidence type="ECO:0000256" key="8">
    <source>
        <dbReference type="ARBA" id="ARBA00023136"/>
    </source>
</evidence>
<evidence type="ECO:0000259" key="13">
    <source>
        <dbReference type="Pfam" id="PF04039"/>
    </source>
</evidence>
<sequence>MFWILIASLAGACVTPLIARVMGRGAGLVVALLPLGLLAAFVSMAPVVERGWVRGQGIAWAPKLWLDFTLRLDGFSFLFCLLVTGIGSLVIIYAGGYLTERPKAERSRFFTLILLFLTAMLGTVLAENLLVLVLFWEATSILSFLLVGFDSRSARSRRAALMALQVTAFGGLALLAAVLMIGHELGTYSMAKAVEQADTLAASPWGSPIVACILIAAFTKSAQFPFHFWLPNAMQAPTPASAYLHSATMVKLGVYLLARFEPVFAATSWGRTVVVTVACLTMLLAAFQALRAENFKSALAYSTIASLGILVLLVGLDGPAATVAMVGFLMAHALYKAALFFCAGSVLHATGLYSLRSMGGLARFLPLTALACVGASLSMAGIPPFIGFISKEFLFEAQLESSWELVPLAIAVIVNAAMVGVAGVVTLRPFFLGRGKVQEVRHGESFSLVAPPLLLAVTGLVISLEPGWITRVALRPAVAAVYGRAVEVDIAVWHGVTPMLMLSVVVVGIGALIVRFWRPIHIRLRSRQWPETFAVERLWERSLRRLIYGSRAITAWVQHGDLRRYLLVVTLGVIALILWSVLAAGAFPRLPAIGDIRPAAAIVALIGLAGAIAAARATSLLAAMIATGLTGFCVAITFLMNGAPDLALTQFSVEALIVVLLTALLLAVPLASPATRSPAMRRSDAIVAACLGLLLFAGMLDMIANEHASIASAFYGRMSYVAAHGHNVVNVILVDFRGFDTLGETMVIAMAAVLARALMPRRSGTGATGGAQPVHFSLQIAGRPLGWLLLFASLVILWRGHDQPGGGFIGGLVAALSFALLSLAYGVDRSERALRARPLTLVAGGMLLTLASGLPGMLAGGSFLEQLWWQPGGWLPKLGTTLIFDIGVYLVVLGAILTFLFGLQREAAR</sequence>
<feature type="domain" description="NADH:quinone oxidoreductase/Mrp antiporter transmembrane" evidence="11">
    <location>
        <begin position="126"/>
        <end position="409"/>
    </location>
</feature>
<evidence type="ECO:0000259" key="11">
    <source>
        <dbReference type="Pfam" id="PF00361"/>
    </source>
</evidence>
<feature type="transmembrane region" description="Helical" evidence="10">
    <location>
        <begin position="448"/>
        <end position="470"/>
    </location>
</feature>
<feature type="transmembrane region" description="Helical" evidence="10">
    <location>
        <begin position="741"/>
        <end position="759"/>
    </location>
</feature>
<feature type="transmembrane region" description="Helical" evidence="10">
    <location>
        <begin position="685"/>
        <end position="704"/>
    </location>
</feature>
<keyword evidence="3" id="KW-0050">Antiport</keyword>